<evidence type="ECO:0008006" key="4">
    <source>
        <dbReference type="Google" id="ProtNLM"/>
    </source>
</evidence>
<dbReference type="RefSeq" id="WP_084272509.1">
    <property type="nucleotide sequence ID" value="NZ_FWYE01000001.1"/>
</dbReference>
<keyword evidence="1" id="KW-0472">Membrane</keyword>
<dbReference type="EMBL" id="FWYE01000001">
    <property type="protein sequence ID" value="SMD30583.1"/>
    <property type="molecule type" value="Genomic_DNA"/>
</dbReference>
<dbReference type="InterPro" id="IPR036259">
    <property type="entry name" value="MFS_trans_sf"/>
</dbReference>
<protein>
    <recommendedName>
        <fullName evidence="4">Transporter</fullName>
    </recommendedName>
</protein>
<feature type="transmembrane region" description="Helical" evidence="1">
    <location>
        <begin position="324"/>
        <end position="346"/>
    </location>
</feature>
<dbReference type="AlphaFoldDB" id="A0A8G2L717"/>
<feature type="transmembrane region" description="Helical" evidence="1">
    <location>
        <begin position="68"/>
        <end position="86"/>
    </location>
</feature>
<feature type="transmembrane region" description="Helical" evidence="1">
    <location>
        <begin position="12"/>
        <end position="30"/>
    </location>
</feature>
<dbReference type="Proteomes" id="UP000192315">
    <property type="component" value="Unassembled WGS sequence"/>
</dbReference>
<feature type="transmembrane region" description="Helical" evidence="1">
    <location>
        <begin position="265"/>
        <end position="285"/>
    </location>
</feature>
<organism evidence="2 3">
    <name type="scientific">Picrophilus torridus (strain ATCC 700027 / DSM 9790 / JCM 10055 / NBRC 100828 / KAW 2/3)</name>
    <dbReference type="NCBI Taxonomy" id="1122961"/>
    <lineage>
        <taxon>Archaea</taxon>
        <taxon>Methanobacteriati</taxon>
        <taxon>Thermoplasmatota</taxon>
        <taxon>Thermoplasmata</taxon>
        <taxon>Thermoplasmatales</taxon>
        <taxon>Picrophilaceae</taxon>
        <taxon>Picrophilus</taxon>
    </lineage>
</organism>
<evidence type="ECO:0000313" key="2">
    <source>
        <dbReference type="EMBL" id="SMD30583.1"/>
    </source>
</evidence>
<gene>
    <name evidence="2" type="ORF">SAMN02745355_0472</name>
</gene>
<proteinExistence type="predicted"/>
<feature type="transmembrane region" description="Helical" evidence="1">
    <location>
        <begin position="92"/>
        <end position="113"/>
    </location>
</feature>
<feature type="transmembrane region" description="Helical" evidence="1">
    <location>
        <begin position="189"/>
        <end position="206"/>
    </location>
</feature>
<sequence length="357" mass="39420">MSFNNSSRFIPVFAYSISTFFLMNFAFFIPELVKTYHFSYIESFILLGSPFIGRAFTPFLYSNFSKIGVHRLAMLSISIMSLFSIFEAFTHAFSILLIFRLLTGIFFGLATSAAVEVSAVSGNKILMGLTMGGWAIGWTLAAVLYTILGSVFYISLAGSVFLPSVFFSKKLNVISPHVKKYKMDFSIKAFLVFFLGFTPAYILEIVPTYLPDSSIESIIAYSIAVPVYVMIPFMINRFGIRNVAYVSISMAALSGILLFSTYNIYIAILFTAVGLGINSILPVVSRSLNIDPKKIGPSMNFSSIIGFMIPVLITIGNVSLNSSLMLGLALVILILFIGTNGFKISYSKNTITRHHHN</sequence>
<feature type="transmembrane region" description="Helical" evidence="1">
    <location>
        <begin position="151"/>
        <end position="168"/>
    </location>
</feature>
<accession>A0A8G2L717</accession>
<comment type="caution">
    <text evidence="2">The sequence shown here is derived from an EMBL/GenBank/DDBJ whole genome shotgun (WGS) entry which is preliminary data.</text>
</comment>
<feature type="transmembrane region" description="Helical" evidence="1">
    <location>
        <begin position="297"/>
        <end position="318"/>
    </location>
</feature>
<feature type="transmembrane region" description="Helical" evidence="1">
    <location>
        <begin position="218"/>
        <end position="235"/>
    </location>
</feature>
<keyword evidence="1" id="KW-0812">Transmembrane</keyword>
<dbReference type="Gene3D" id="1.20.1250.20">
    <property type="entry name" value="MFS general substrate transporter like domains"/>
    <property type="match status" value="1"/>
</dbReference>
<dbReference type="SUPFAM" id="SSF103473">
    <property type="entry name" value="MFS general substrate transporter"/>
    <property type="match status" value="1"/>
</dbReference>
<reference evidence="2 3" key="1">
    <citation type="submission" date="2017-04" db="EMBL/GenBank/DDBJ databases">
        <authorList>
            <person name="Varghese N."/>
            <person name="Submissions S."/>
        </authorList>
    </citation>
    <scope>NUCLEOTIDE SEQUENCE [LARGE SCALE GENOMIC DNA]</scope>
    <source>
        <strain evidence="2 3">DSM 9789</strain>
    </source>
</reference>
<keyword evidence="1" id="KW-1133">Transmembrane helix</keyword>
<keyword evidence="3" id="KW-1185">Reference proteome</keyword>
<evidence type="ECO:0000313" key="3">
    <source>
        <dbReference type="Proteomes" id="UP000192315"/>
    </source>
</evidence>
<feature type="transmembrane region" description="Helical" evidence="1">
    <location>
        <begin position="242"/>
        <end position="259"/>
    </location>
</feature>
<name>A0A8G2L717_PICTO</name>
<evidence type="ECO:0000256" key="1">
    <source>
        <dbReference type="SAM" id="Phobius"/>
    </source>
</evidence>